<proteinExistence type="predicted"/>
<accession>W0RS23</accession>
<dbReference type="SUPFAM" id="SSF49344">
    <property type="entry name" value="CBD9-like"/>
    <property type="match status" value="1"/>
</dbReference>
<gene>
    <name evidence="4" type="ORF">J421_5971</name>
</gene>
<protein>
    <recommendedName>
        <fullName evidence="6">Membrane associated hydrolase</fullName>
    </recommendedName>
</protein>
<evidence type="ECO:0000259" key="2">
    <source>
        <dbReference type="Pfam" id="PF06452"/>
    </source>
</evidence>
<reference evidence="4 5" key="1">
    <citation type="journal article" date="2014" name="Genome Announc.">
        <title>Genome Sequence and Methylome of Soil Bacterium Gemmatirosa kalamazoonensis KBS708T, a Member of the Rarely Cultivated Gemmatimonadetes Phylum.</title>
        <authorList>
            <person name="Debruyn J.M."/>
            <person name="Radosevich M."/>
            <person name="Wommack K.E."/>
            <person name="Polson S.W."/>
            <person name="Hauser L.J."/>
            <person name="Fawaz M.N."/>
            <person name="Korlach J."/>
            <person name="Tsai Y.C."/>
        </authorList>
    </citation>
    <scope>NUCLEOTIDE SEQUENCE [LARGE SCALE GENOMIC DNA]</scope>
    <source>
        <strain evidence="4 5">KBS708</strain>
        <plasmid evidence="5">Plasmid 2</plasmid>
    </source>
</reference>
<dbReference type="KEGG" id="gba:J421_5971"/>
<organism evidence="4 5">
    <name type="scientific">Gemmatirosa kalamazoonensis</name>
    <dbReference type="NCBI Taxonomy" id="861299"/>
    <lineage>
        <taxon>Bacteria</taxon>
        <taxon>Pseudomonadati</taxon>
        <taxon>Gemmatimonadota</taxon>
        <taxon>Gemmatimonadia</taxon>
        <taxon>Gemmatimonadales</taxon>
        <taxon>Gemmatimonadaceae</taxon>
        <taxon>Gemmatirosa</taxon>
    </lineage>
</organism>
<dbReference type="InterPro" id="IPR045670">
    <property type="entry name" value="DUF5916"/>
</dbReference>
<dbReference type="GO" id="GO:0016052">
    <property type="term" value="P:carbohydrate catabolic process"/>
    <property type="evidence" value="ECO:0007669"/>
    <property type="project" value="InterPro"/>
</dbReference>
<dbReference type="GO" id="GO:0004553">
    <property type="term" value="F:hydrolase activity, hydrolyzing O-glycosyl compounds"/>
    <property type="evidence" value="ECO:0007669"/>
    <property type="project" value="InterPro"/>
</dbReference>
<dbReference type="CDD" id="cd09618">
    <property type="entry name" value="CBM9_like_2"/>
    <property type="match status" value="1"/>
</dbReference>
<dbReference type="RefSeq" id="WP_025414809.1">
    <property type="nucleotide sequence ID" value="NZ_CP007130.1"/>
</dbReference>
<dbReference type="InParanoid" id="W0RS23"/>
<dbReference type="OrthoDB" id="9786766at2"/>
<evidence type="ECO:0008006" key="6">
    <source>
        <dbReference type="Google" id="ProtNLM"/>
    </source>
</evidence>
<evidence type="ECO:0000256" key="1">
    <source>
        <dbReference type="SAM" id="SignalP"/>
    </source>
</evidence>
<dbReference type="EMBL" id="CP007130">
    <property type="protein sequence ID" value="AHG93506.1"/>
    <property type="molecule type" value="Genomic_DNA"/>
</dbReference>
<feature type="signal peptide" evidence="1">
    <location>
        <begin position="1"/>
        <end position="30"/>
    </location>
</feature>
<dbReference type="InterPro" id="IPR010502">
    <property type="entry name" value="Carb-bd_dom_fam9"/>
</dbReference>
<feature type="domain" description="Carbohydrate-binding" evidence="2">
    <location>
        <begin position="59"/>
        <end position="208"/>
    </location>
</feature>
<dbReference type="eggNOG" id="COG2091">
    <property type="taxonomic scope" value="Bacteria"/>
</dbReference>
<evidence type="ECO:0000313" key="4">
    <source>
        <dbReference type="EMBL" id="AHG93506.1"/>
    </source>
</evidence>
<dbReference type="GO" id="GO:0030246">
    <property type="term" value="F:carbohydrate binding"/>
    <property type="evidence" value="ECO:0007669"/>
    <property type="project" value="InterPro"/>
</dbReference>
<dbReference type="Proteomes" id="UP000019151">
    <property type="component" value="Plasmid 2"/>
</dbReference>
<sequence>MHPLLRPIPSVGAVLAAMVPAVVAARSALAQPSVAPTVSAGGAAVPVSRAARLVGTIHVDGRLDDAAWRDAPVTDAFTQIDPDEGKPASERTEVRVLYDDDALYVGVRLHDRGRVTGRLGRRDMPLGDSDWFGVMLDSYHDHRTAFGFDVNPAGVRRDEVKTIDADDNSWDAVWDVATSVDSGGWTAEYRIPFSQLRFGRDSAQTWGVQFERVIGRNLEYAVSTFIPKRDRGGVPAYGHLAGLNGLHAGKRLELLPYTVSRAEYVDPHGNPYRTKHEYVGSAGLDLRYRVASNLTLVATLNPDFGQVEVDPAVVNLGVYETFFEEKRPFFLEGSEIFDFGLGNTSGGQLFYSRRIGRAPTLGAPTPFADIPTTTTILGAAKLSGKVAGWSLGTLGAVTGRENARYRDDLGHDLTSAAEPRSGYFVSRARREYRGGQTIVGGALTAVHRDLATDVLRRAFRSDAFAGGVDFRHEWANHAWRLRGDAEGSLIRGSAASIALVETASNHFFQRPDADHLAVDVDPNAPLGTRASLGGYSASAGITKQSGEHWRGDLAAAATSPGYEVNDLGFSYRTDRRDVAFNVSYRENRPGKHVRRWSVTPNVRSEHNTAWEPILTVGGVNANLLTVGYWSFNGAVRRQFRSFDDRLTRGGPIAIRPANVAANVAFSSDGRKPITGDGGVFYQRDESGGWTYNVEAGVGLKTSSRWNLRVGPTFTKARVTAQYVTAVRDSAYTPTYGARYLFAPLAQTELGLETRLNVTFTRDLSLETYVQPLISSADYGAARQLVRARSYDFADYPGRVPDLDFNLRSLRGNAVLRWEYRPGSTLYVAWQQLRQGIAPVGDFAFGRDRAALFATRPDNILVVKASYWLNP</sequence>
<dbReference type="Pfam" id="PF19313">
    <property type="entry name" value="DUF5916"/>
    <property type="match status" value="1"/>
</dbReference>
<geneLocation type="plasmid" evidence="4 5">
    <name>2</name>
</geneLocation>
<dbReference type="HOGENOM" id="CLU_016090_0_0_0"/>
<feature type="chain" id="PRO_5004794524" description="Membrane associated hydrolase" evidence="1">
    <location>
        <begin position="31"/>
        <end position="870"/>
    </location>
</feature>
<dbReference type="PATRIC" id="fig|861299.3.peg.6023"/>
<keyword evidence="1" id="KW-0732">Signal</keyword>
<name>W0RS23_9BACT</name>
<dbReference type="Pfam" id="PF06452">
    <property type="entry name" value="CBM9_1"/>
    <property type="match status" value="1"/>
</dbReference>
<dbReference type="AlphaFoldDB" id="W0RS23"/>
<feature type="domain" description="DUF5916" evidence="3">
    <location>
        <begin position="251"/>
        <end position="868"/>
    </location>
</feature>
<dbReference type="Gene3D" id="2.60.40.1190">
    <property type="match status" value="1"/>
</dbReference>
<evidence type="ECO:0000259" key="3">
    <source>
        <dbReference type="Pfam" id="PF19313"/>
    </source>
</evidence>
<keyword evidence="4" id="KW-0614">Plasmid</keyword>
<keyword evidence="5" id="KW-1185">Reference proteome</keyword>
<evidence type="ECO:0000313" key="5">
    <source>
        <dbReference type="Proteomes" id="UP000019151"/>
    </source>
</evidence>